<feature type="compositionally biased region" description="Basic and acidic residues" evidence="1">
    <location>
        <begin position="196"/>
        <end position="205"/>
    </location>
</feature>
<reference evidence="2" key="1">
    <citation type="submission" date="2020-04" db="EMBL/GenBank/DDBJ databases">
        <title>Analysis of mating type loci in Filobasidium floriforme.</title>
        <authorList>
            <person name="Nowrousian M."/>
        </authorList>
    </citation>
    <scope>NUCLEOTIDE SEQUENCE</scope>
    <source>
        <strain evidence="2">CBS 6242</strain>
    </source>
</reference>
<dbReference type="AlphaFoldDB" id="A0A8K0JKM4"/>
<feature type="compositionally biased region" description="Basic and acidic residues" evidence="1">
    <location>
        <begin position="80"/>
        <end position="91"/>
    </location>
</feature>
<feature type="compositionally biased region" description="Basic and acidic residues" evidence="1">
    <location>
        <begin position="280"/>
        <end position="294"/>
    </location>
</feature>
<gene>
    <name evidence="2" type="ORF">FFLO_03475</name>
</gene>
<feature type="compositionally biased region" description="Polar residues" evidence="1">
    <location>
        <begin position="20"/>
        <end position="37"/>
    </location>
</feature>
<feature type="compositionally biased region" description="Acidic residues" evidence="1">
    <location>
        <begin position="267"/>
        <end position="279"/>
    </location>
</feature>
<name>A0A8K0JKM4_9TREE</name>
<dbReference type="Proteomes" id="UP000812966">
    <property type="component" value="Unassembled WGS sequence"/>
</dbReference>
<accession>A0A8K0JKM4</accession>
<evidence type="ECO:0000313" key="2">
    <source>
        <dbReference type="EMBL" id="KAG7539599.1"/>
    </source>
</evidence>
<organism evidence="2 3">
    <name type="scientific">Filobasidium floriforme</name>
    <dbReference type="NCBI Taxonomy" id="5210"/>
    <lineage>
        <taxon>Eukaryota</taxon>
        <taxon>Fungi</taxon>
        <taxon>Dikarya</taxon>
        <taxon>Basidiomycota</taxon>
        <taxon>Agaricomycotina</taxon>
        <taxon>Tremellomycetes</taxon>
        <taxon>Filobasidiales</taxon>
        <taxon>Filobasidiaceae</taxon>
        <taxon>Filobasidium</taxon>
    </lineage>
</organism>
<dbReference type="EMBL" id="JABELV010000064">
    <property type="protein sequence ID" value="KAG7539599.1"/>
    <property type="molecule type" value="Genomic_DNA"/>
</dbReference>
<feature type="region of interest" description="Disordered" evidence="1">
    <location>
        <begin position="264"/>
        <end position="348"/>
    </location>
</feature>
<feature type="compositionally biased region" description="Basic and acidic residues" evidence="1">
    <location>
        <begin position="413"/>
        <end position="422"/>
    </location>
</feature>
<feature type="compositionally biased region" description="Polar residues" evidence="1">
    <location>
        <begin position="66"/>
        <end position="79"/>
    </location>
</feature>
<evidence type="ECO:0000313" key="3">
    <source>
        <dbReference type="Proteomes" id="UP000812966"/>
    </source>
</evidence>
<feature type="region of interest" description="Disordered" evidence="1">
    <location>
        <begin position="1"/>
        <end position="102"/>
    </location>
</feature>
<feature type="compositionally biased region" description="Basic and acidic residues" evidence="1">
    <location>
        <begin position="317"/>
        <end position="334"/>
    </location>
</feature>
<keyword evidence="3" id="KW-1185">Reference proteome</keyword>
<feature type="region of interest" description="Disordered" evidence="1">
    <location>
        <begin position="373"/>
        <end position="392"/>
    </location>
</feature>
<comment type="caution">
    <text evidence="2">The sequence shown here is derived from an EMBL/GenBank/DDBJ whole genome shotgun (WGS) entry which is preliminary data.</text>
</comment>
<protein>
    <submittedName>
        <fullName evidence="2">Uncharacterized protein</fullName>
    </submittedName>
</protein>
<sequence length="422" mass="45360">MSWSTPKLPASESRKGLLSSPKTLFGTPSTVNNQGQSPEVDHHHDRMGSFGLGQGDTDEAGRRSSVGRSKFSTFASTKRSFPDRENDNPREDDTDLDRDQVLQPDYGRAKHISSMFQTNPMLNLYSDDQANATAAGRAPFDSPSSPPHVSGGMSQIPRPGLAAGAGGLGEEDEIDLRPPPSVHDPYVASQKASMEQLRRRLEAERTAAATSTLPRQGPNGEVEVEAEMNSSIAMQEQLAKIFDLQMQLADMHGAMEGINEVVRDEHENDDEEKPEDDGQETGKGKAGEQKDLSKSPKVSVDSPKKKAGQAAKSPKSARKELGGDKSKGDGKEDIGGGEAVDQPGVKREKQIGDIVTKLSDLSTLLHQFHSMPHPNLDSAFPPSPASANSGTFKQNFNDLQEATKASGRSQAGRVRERAQGAA</sequence>
<proteinExistence type="predicted"/>
<feature type="region of interest" description="Disordered" evidence="1">
    <location>
        <begin position="399"/>
        <end position="422"/>
    </location>
</feature>
<evidence type="ECO:0000256" key="1">
    <source>
        <dbReference type="SAM" id="MobiDB-lite"/>
    </source>
</evidence>
<feature type="region of interest" description="Disordered" evidence="1">
    <location>
        <begin position="133"/>
        <end position="221"/>
    </location>
</feature>